<sequence length="154" mass="17364">MSLTPAAEAKVTEKKLVYTVTIPIRWGDMDAMGHVNNTVYFRFMEQARIEWMSMMGCLPDQNGNGPVIVNAHCTFKKPLKYPDQVEVCTYIGEAGRSSFETIQEMRSVSNNYAVYAEGGAKVVWVDAKTERSAPLPDEIRQKLAELKAITRKKK</sequence>
<dbReference type="AlphaFoldDB" id="A0A916XHD1"/>
<keyword evidence="2" id="KW-1185">Reference proteome</keyword>
<organism evidence="1 2">
    <name type="scientific">Undibacterium terreum</name>
    <dbReference type="NCBI Taxonomy" id="1224302"/>
    <lineage>
        <taxon>Bacteria</taxon>
        <taxon>Pseudomonadati</taxon>
        <taxon>Pseudomonadota</taxon>
        <taxon>Betaproteobacteria</taxon>
        <taxon>Burkholderiales</taxon>
        <taxon>Oxalobacteraceae</taxon>
        <taxon>Undibacterium</taxon>
    </lineage>
</organism>
<comment type="caution">
    <text evidence="1">The sequence shown here is derived from an EMBL/GenBank/DDBJ whole genome shotgun (WGS) entry which is preliminary data.</text>
</comment>
<proteinExistence type="predicted"/>
<evidence type="ECO:0000313" key="1">
    <source>
        <dbReference type="EMBL" id="GGC71953.1"/>
    </source>
</evidence>
<dbReference type="GO" id="GO:0047617">
    <property type="term" value="F:fatty acyl-CoA hydrolase activity"/>
    <property type="evidence" value="ECO:0007669"/>
    <property type="project" value="TreeGrafter"/>
</dbReference>
<dbReference type="Proteomes" id="UP000637423">
    <property type="component" value="Unassembled WGS sequence"/>
</dbReference>
<dbReference type="InterPro" id="IPR029069">
    <property type="entry name" value="HotDog_dom_sf"/>
</dbReference>
<protein>
    <submittedName>
        <fullName evidence="1">Thioesterase</fullName>
    </submittedName>
</protein>
<name>A0A916XHD1_9BURK</name>
<dbReference type="InterPro" id="IPR050563">
    <property type="entry name" value="4-hydroxybenzoyl-CoA_TE"/>
</dbReference>
<dbReference type="CDD" id="cd00586">
    <property type="entry name" value="4HBT"/>
    <property type="match status" value="1"/>
</dbReference>
<dbReference type="Pfam" id="PF13279">
    <property type="entry name" value="4HBT_2"/>
    <property type="match status" value="1"/>
</dbReference>
<reference evidence="1" key="2">
    <citation type="submission" date="2020-09" db="EMBL/GenBank/DDBJ databases">
        <authorList>
            <person name="Sun Q."/>
            <person name="Zhou Y."/>
        </authorList>
    </citation>
    <scope>NUCLEOTIDE SEQUENCE</scope>
    <source>
        <strain evidence="1">CGMCC 1.10998</strain>
    </source>
</reference>
<reference evidence="1" key="1">
    <citation type="journal article" date="2014" name="Int. J. Syst. Evol. Microbiol.">
        <title>Complete genome sequence of Corynebacterium casei LMG S-19264T (=DSM 44701T), isolated from a smear-ripened cheese.</title>
        <authorList>
            <consortium name="US DOE Joint Genome Institute (JGI-PGF)"/>
            <person name="Walter F."/>
            <person name="Albersmeier A."/>
            <person name="Kalinowski J."/>
            <person name="Ruckert C."/>
        </authorList>
    </citation>
    <scope>NUCLEOTIDE SEQUENCE</scope>
    <source>
        <strain evidence="1">CGMCC 1.10998</strain>
    </source>
</reference>
<dbReference type="RefSeq" id="WP_188565816.1">
    <property type="nucleotide sequence ID" value="NZ_BMED01000002.1"/>
</dbReference>
<accession>A0A916XHD1</accession>
<gene>
    <name evidence="1" type="ORF">GCM10011396_18800</name>
</gene>
<dbReference type="PANTHER" id="PTHR31793:SF24">
    <property type="entry name" value="LONG-CHAIN ACYL-COA THIOESTERASE FADM"/>
    <property type="match status" value="1"/>
</dbReference>
<dbReference type="EMBL" id="BMED01000002">
    <property type="protein sequence ID" value="GGC71953.1"/>
    <property type="molecule type" value="Genomic_DNA"/>
</dbReference>
<dbReference type="PANTHER" id="PTHR31793">
    <property type="entry name" value="4-HYDROXYBENZOYL-COA THIOESTERASE FAMILY MEMBER"/>
    <property type="match status" value="1"/>
</dbReference>
<evidence type="ECO:0000313" key="2">
    <source>
        <dbReference type="Proteomes" id="UP000637423"/>
    </source>
</evidence>
<dbReference type="Gene3D" id="3.10.129.10">
    <property type="entry name" value="Hotdog Thioesterase"/>
    <property type="match status" value="1"/>
</dbReference>
<dbReference type="SUPFAM" id="SSF54637">
    <property type="entry name" value="Thioesterase/thiol ester dehydrase-isomerase"/>
    <property type="match status" value="1"/>
</dbReference>